<accession>A0ABP6YTB1</accession>
<organism evidence="1 2">
    <name type="scientific">Nonomuraea rosea</name>
    <dbReference type="NCBI Taxonomy" id="638574"/>
    <lineage>
        <taxon>Bacteria</taxon>
        <taxon>Bacillati</taxon>
        <taxon>Actinomycetota</taxon>
        <taxon>Actinomycetes</taxon>
        <taxon>Streptosporangiales</taxon>
        <taxon>Streptosporangiaceae</taxon>
        <taxon>Nonomuraea</taxon>
    </lineage>
</organism>
<sequence length="94" mass="10072">MEALATPERGAAIVRCLPRGHGSEREEFPKTRLRRFFASSSEGRVFMRNKILSVLVPATALALAASQREKLAVKGTHGIGGAVRASRAGVGQWA</sequence>
<gene>
    <name evidence="1" type="ORF">GCM10022419_083760</name>
</gene>
<evidence type="ECO:0000313" key="2">
    <source>
        <dbReference type="Proteomes" id="UP001500630"/>
    </source>
</evidence>
<dbReference type="EMBL" id="BAABDQ010000024">
    <property type="protein sequence ID" value="GAA3588652.1"/>
    <property type="molecule type" value="Genomic_DNA"/>
</dbReference>
<reference evidence="2" key="1">
    <citation type="journal article" date="2019" name="Int. J. Syst. Evol. Microbiol.">
        <title>The Global Catalogue of Microorganisms (GCM) 10K type strain sequencing project: providing services to taxonomists for standard genome sequencing and annotation.</title>
        <authorList>
            <consortium name="The Broad Institute Genomics Platform"/>
            <consortium name="The Broad Institute Genome Sequencing Center for Infectious Disease"/>
            <person name="Wu L."/>
            <person name="Ma J."/>
        </authorList>
    </citation>
    <scope>NUCLEOTIDE SEQUENCE [LARGE SCALE GENOMIC DNA]</scope>
    <source>
        <strain evidence="2">JCM 17326</strain>
    </source>
</reference>
<keyword evidence="2" id="KW-1185">Reference proteome</keyword>
<proteinExistence type="predicted"/>
<protein>
    <submittedName>
        <fullName evidence="1">Uncharacterized protein</fullName>
    </submittedName>
</protein>
<name>A0ABP6YTB1_9ACTN</name>
<comment type="caution">
    <text evidence="1">The sequence shown here is derived from an EMBL/GenBank/DDBJ whole genome shotgun (WGS) entry which is preliminary data.</text>
</comment>
<dbReference type="Proteomes" id="UP001500630">
    <property type="component" value="Unassembled WGS sequence"/>
</dbReference>
<evidence type="ECO:0000313" key="1">
    <source>
        <dbReference type="EMBL" id="GAA3588652.1"/>
    </source>
</evidence>